<protein>
    <recommendedName>
        <fullName evidence="1">DUF6924 domain-containing protein</fullName>
    </recommendedName>
</protein>
<organism evidence="2 3">
    <name type="scientific">Gordonia polyisoprenivorans</name>
    <dbReference type="NCBI Taxonomy" id="84595"/>
    <lineage>
        <taxon>Bacteria</taxon>
        <taxon>Bacillati</taxon>
        <taxon>Actinomycetota</taxon>
        <taxon>Actinomycetes</taxon>
        <taxon>Mycobacteriales</taxon>
        <taxon>Gordoniaceae</taxon>
        <taxon>Gordonia</taxon>
    </lineage>
</organism>
<name>A0A846WLQ3_9ACTN</name>
<evidence type="ECO:0000313" key="2">
    <source>
        <dbReference type="EMBL" id="NKY02528.1"/>
    </source>
</evidence>
<accession>A0A846WLQ3</accession>
<gene>
    <name evidence="2" type="ORF">HGA05_13175</name>
</gene>
<reference evidence="2 3" key="1">
    <citation type="submission" date="2020-04" db="EMBL/GenBank/DDBJ databases">
        <title>MicrobeNet Type strains.</title>
        <authorList>
            <person name="Nicholson A.C."/>
        </authorList>
    </citation>
    <scope>NUCLEOTIDE SEQUENCE [LARGE SCALE GENOMIC DNA]</scope>
    <source>
        <strain evidence="2 3">ATCC BAA-14</strain>
    </source>
</reference>
<dbReference type="Proteomes" id="UP000563898">
    <property type="component" value="Unassembled WGS sequence"/>
</dbReference>
<dbReference type="Pfam" id="PF21962">
    <property type="entry name" value="DUF6924"/>
    <property type="match status" value="1"/>
</dbReference>
<dbReference type="EMBL" id="JAAXPC010000007">
    <property type="protein sequence ID" value="NKY02528.1"/>
    <property type="molecule type" value="Genomic_DNA"/>
</dbReference>
<evidence type="ECO:0000259" key="1">
    <source>
        <dbReference type="Pfam" id="PF21962"/>
    </source>
</evidence>
<evidence type="ECO:0000313" key="3">
    <source>
        <dbReference type="Proteomes" id="UP000563898"/>
    </source>
</evidence>
<sequence>MALRYPLPQTNDALLVRTYCDPATDQAWGALVWEASAPVDFEHEEGRFRANFQYIDDRAYDGVTVDDIVDSAPEPPPFFVFVADEATLSSPDHAVLVVDLLHQPGRTVRVRPRDLWSVENNLSLGNMGFDDFARAAVDGVFPGFG</sequence>
<comment type="caution">
    <text evidence="2">The sequence shown here is derived from an EMBL/GenBank/DDBJ whole genome shotgun (WGS) entry which is preliminary data.</text>
</comment>
<dbReference type="AlphaFoldDB" id="A0A846WLQ3"/>
<dbReference type="RefSeq" id="WP_006371541.1">
    <property type="nucleotide sequence ID" value="NZ_CP073075.1"/>
</dbReference>
<feature type="domain" description="DUF6924" evidence="1">
    <location>
        <begin position="13"/>
        <end position="144"/>
    </location>
</feature>
<dbReference type="InterPro" id="IPR053832">
    <property type="entry name" value="DUF6924"/>
</dbReference>
<proteinExistence type="predicted"/>